<dbReference type="EMBL" id="JAAIKC010000004">
    <property type="protein sequence ID" value="NEW07089.1"/>
    <property type="molecule type" value="Genomic_DNA"/>
</dbReference>
<organism evidence="9">
    <name type="scientific">Paenibacillus sp. SYP-B3998</name>
    <dbReference type="NCBI Taxonomy" id="2678564"/>
    <lineage>
        <taxon>Bacteria</taxon>
        <taxon>Bacillati</taxon>
        <taxon>Bacillota</taxon>
        <taxon>Bacilli</taxon>
        <taxon>Bacillales</taxon>
        <taxon>Paenibacillaceae</taxon>
        <taxon>Paenibacillus</taxon>
    </lineage>
</organism>
<name>A0A6G3ZZT0_9BACL</name>
<dbReference type="AlphaFoldDB" id="A0A6G3ZZT0"/>
<dbReference type="InterPro" id="IPR002656">
    <property type="entry name" value="Acyl_transf_3_dom"/>
</dbReference>
<keyword evidence="3" id="KW-1003">Cell membrane</keyword>
<evidence type="ECO:0000256" key="4">
    <source>
        <dbReference type="ARBA" id="ARBA00022692"/>
    </source>
</evidence>
<gene>
    <name evidence="9" type="ORF">GK047_13840</name>
</gene>
<evidence type="ECO:0000313" key="9">
    <source>
        <dbReference type="EMBL" id="NEW07089.1"/>
    </source>
</evidence>
<keyword evidence="4 7" id="KW-0812">Transmembrane</keyword>
<keyword evidence="5 7" id="KW-1133">Transmembrane helix</keyword>
<feature type="transmembrane region" description="Helical" evidence="7">
    <location>
        <begin position="241"/>
        <end position="260"/>
    </location>
</feature>
<keyword evidence="9" id="KW-0012">Acyltransferase</keyword>
<dbReference type="RefSeq" id="WP_163947370.1">
    <property type="nucleotide sequence ID" value="NZ_JAAIKC010000004.1"/>
</dbReference>
<feature type="transmembrane region" description="Helical" evidence="7">
    <location>
        <begin position="36"/>
        <end position="57"/>
    </location>
</feature>
<dbReference type="GO" id="GO:0016413">
    <property type="term" value="F:O-acetyltransferase activity"/>
    <property type="evidence" value="ECO:0007669"/>
    <property type="project" value="TreeGrafter"/>
</dbReference>
<evidence type="ECO:0000256" key="6">
    <source>
        <dbReference type="ARBA" id="ARBA00023136"/>
    </source>
</evidence>
<comment type="similarity">
    <text evidence="2">Belongs to the acyltransferase 3 family.</text>
</comment>
<dbReference type="GO" id="GO:0005886">
    <property type="term" value="C:plasma membrane"/>
    <property type="evidence" value="ECO:0007669"/>
    <property type="project" value="UniProtKB-SubCell"/>
</dbReference>
<feature type="transmembrane region" description="Helical" evidence="7">
    <location>
        <begin position="176"/>
        <end position="194"/>
    </location>
</feature>
<evidence type="ECO:0000259" key="8">
    <source>
        <dbReference type="Pfam" id="PF01757"/>
    </source>
</evidence>
<comment type="caution">
    <text evidence="9">The sequence shown here is derived from an EMBL/GenBank/DDBJ whole genome shotgun (WGS) entry which is preliminary data.</text>
</comment>
<feature type="transmembrane region" description="Helical" evidence="7">
    <location>
        <begin position="153"/>
        <end position="170"/>
    </location>
</feature>
<keyword evidence="9" id="KW-0808">Transferase</keyword>
<feature type="transmembrane region" description="Helical" evidence="7">
    <location>
        <begin position="311"/>
        <end position="332"/>
    </location>
</feature>
<feature type="transmembrane region" description="Helical" evidence="7">
    <location>
        <begin position="77"/>
        <end position="95"/>
    </location>
</feature>
<evidence type="ECO:0000256" key="3">
    <source>
        <dbReference type="ARBA" id="ARBA00022475"/>
    </source>
</evidence>
<proteinExistence type="inferred from homology"/>
<reference evidence="9" key="1">
    <citation type="submission" date="2020-02" db="EMBL/GenBank/DDBJ databases">
        <authorList>
            <person name="Shen X.-R."/>
            <person name="Zhang Y.-X."/>
        </authorList>
    </citation>
    <scope>NUCLEOTIDE SEQUENCE</scope>
    <source>
        <strain evidence="9">SYP-B3998</strain>
    </source>
</reference>
<evidence type="ECO:0000256" key="1">
    <source>
        <dbReference type="ARBA" id="ARBA00004651"/>
    </source>
</evidence>
<dbReference type="PANTHER" id="PTHR40074:SF2">
    <property type="entry name" value="O-ACETYLTRANSFERASE WECH"/>
    <property type="match status" value="1"/>
</dbReference>
<dbReference type="GO" id="GO:0009246">
    <property type="term" value="P:enterobacterial common antigen biosynthetic process"/>
    <property type="evidence" value="ECO:0007669"/>
    <property type="project" value="TreeGrafter"/>
</dbReference>
<comment type="subcellular location">
    <subcellularLocation>
        <location evidence="1">Cell membrane</location>
        <topology evidence="1">Multi-pass membrane protein</topology>
    </subcellularLocation>
</comment>
<evidence type="ECO:0000256" key="2">
    <source>
        <dbReference type="ARBA" id="ARBA00007400"/>
    </source>
</evidence>
<feature type="transmembrane region" description="Helical" evidence="7">
    <location>
        <begin position="280"/>
        <end position="299"/>
    </location>
</feature>
<protein>
    <submittedName>
        <fullName evidence="9">Acyltransferase</fullName>
    </submittedName>
</protein>
<accession>A0A6G3ZZT0</accession>
<evidence type="ECO:0000256" key="5">
    <source>
        <dbReference type="ARBA" id="ARBA00022989"/>
    </source>
</evidence>
<evidence type="ECO:0000256" key="7">
    <source>
        <dbReference type="SAM" id="Phobius"/>
    </source>
</evidence>
<feature type="domain" description="Acyltransferase 3" evidence="8">
    <location>
        <begin position="5"/>
        <end position="329"/>
    </location>
</feature>
<feature type="transmembrane region" description="Helical" evidence="7">
    <location>
        <begin position="121"/>
        <end position="141"/>
    </location>
</feature>
<dbReference type="Pfam" id="PF01757">
    <property type="entry name" value="Acyl_transf_3"/>
    <property type="match status" value="1"/>
</dbReference>
<feature type="transmembrane region" description="Helical" evidence="7">
    <location>
        <begin position="201"/>
        <end position="221"/>
    </location>
</feature>
<dbReference type="PANTHER" id="PTHR40074">
    <property type="entry name" value="O-ACETYLTRANSFERASE WECH"/>
    <property type="match status" value="1"/>
</dbReference>
<sequence>MRDRQLDLIRGGIMIWIMLVHCLYWMGLFASENVIISFFLIEMPIIFFITGASNSLAKPKTLVHFYISRFKRIILPYWIYSCIAIVLIASASIFFKQENHLVILDWFFPHSYGLWSNWPYIAWHLWFIPVYIMIIALYPFLKRIYDYLPSYTKFLPLVLAIIILFCFIDNKPYSIYVKYLLVYGFFTYLGLFYPDFKEQKNLKYTAGVIGIISFVICFLLVKSPDYPLNMQYNKFPPNSLFLFYNLMMLCFLYIGGKYILKLLSLSKIKRILDIYSSLGYTIYLYHPFSFVVLSVLLNLFKLNDIAKQHSVIALCCYFLFVVLFNILIAKFFGSIEKMDYKLSKLK</sequence>
<keyword evidence="6 7" id="KW-0472">Membrane</keyword>
<feature type="transmembrane region" description="Helical" evidence="7">
    <location>
        <begin position="12"/>
        <end position="30"/>
    </location>
</feature>